<evidence type="ECO:0000256" key="1">
    <source>
        <dbReference type="SAM" id="MobiDB-lite"/>
    </source>
</evidence>
<evidence type="ECO:0000256" key="2">
    <source>
        <dbReference type="SAM" id="Phobius"/>
    </source>
</evidence>
<keyword evidence="4" id="KW-1185">Reference proteome</keyword>
<dbReference type="PANTHER" id="PTHR35043">
    <property type="entry name" value="TRANSCRIPTION FACTOR DOMAIN-CONTAINING PROTEIN"/>
    <property type="match status" value="1"/>
</dbReference>
<reference evidence="3" key="2">
    <citation type="submission" date="2023-06" db="EMBL/GenBank/DDBJ databases">
        <authorList>
            <consortium name="Lawrence Berkeley National Laboratory"/>
            <person name="Haridas S."/>
            <person name="Hensen N."/>
            <person name="Bonometti L."/>
            <person name="Westerberg I."/>
            <person name="Brannstrom I.O."/>
            <person name="Guillou S."/>
            <person name="Cros-Aarteil S."/>
            <person name="Calhoun S."/>
            <person name="Kuo A."/>
            <person name="Mondo S."/>
            <person name="Pangilinan J."/>
            <person name="Riley R."/>
            <person name="Labutti K."/>
            <person name="Andreopoulos B."/>
            <person name="Lipzen A."/>
            <person name="Chen C."/>
            <person name="Yanf M."/>
            <person name="Daum C."/>
            <person name="Ng V."/>
            <person name="Clum A."/>
            <person name="Steindorff A."/>
            <person name="Ohm R."/>
            <person name="Martin F."/>
            <person name="Silar P."/>
            <person name="Natvig D."/>
            <person name="Lalanne C."/>
            <person name="Gautier V."/>
            <person name="Ament-Velasquez S.L."/>
            <person name="Kruys A."/>
            <person name="Hutchinson M.I."/>
            <person name="Powell A.J."/>
            <person name="Barry K."/>
            <person name="Miller A.N."/>
            <person name="Grigoriev I.V."/>
            <person name="Debuchy R."/>
            <person name="Gladieux P."/>
            <person name="Thoren M.H."/>
            <person name="Johannesson H."/>
        </authorList>
    </citation>
    <scope>NUCLEOTIDE SEQUENCE</scope>
    <source>
        <strain evidence="3">SMH4131-1</strain>
    </source>
</reference>
<reference evidence="3" key="1">
    <citation type="journal article" date="2023" name="Mol. Phylogenet. Evol.">
        <title>Genome-scale phylogeny and comparative genomics of the fungal order Sordariales.</title>
        <authorList>
            <person name="Hensen N."/>
            <person name="Bonometti L."/>
            <person name="Westerberg I."/>
            <person name="Brannstrom I.O."/>
            <person name="Guillou S."/>
            <person name="Cros-Aarteil S."/>
            <person name="Calhoun S."/>
            <person name="Haridas S."/>
            <person name="Kuo A."/>
            <person name="Mondo S."/>
            <person name="Pangilinan J."/>
            <person name="Riley R."/>
            <person name="LaButti K."/>
            <person name="Andreopoulos B."/>
            <person name="Lipzen A."/>
            <person name="Chen C."/>
            <person name="Yan M."/>
            <person name="Daum C."/>
            <person name="Ng V."/>
            <person name="Clum A."/>
            <person name="Steindorff A."/>
            <person name="Ohm R.A."/>
            <person name="Martin F."/>
            <person name="Silar P."/>
            <person name="Natvig D.O."/>
            <person name="Lalanne C."/>
            <person name="Gautier V."/>
            <person name="Ament-Velasquez S.L."/>
            <person name="Kruys A."/>
            <person name="Hutchinson M.I."/>
            <person name="Powell A.J."/>
            <person name="Barry K."/>
            <person name="Miller A.N."/>
            <person name="Grigoriev I.V."/>
            <person name="Debuchy R."/>
            <person name="Gladieux P."/>
            <person name="Hiltunen Thoren M."/>
            <person name="Johannesson H."/>
        </authorList>
    </citation>
    <scope>NUCLEOTIDE SEQUENCE</scope>
    <source>
        <strain evidence="3">SMH4131-1</strain>
    </source>
</reference>
<dbReference type="EMBL" id="JAUEPO010000002">
    <property type="protein sequence ID" value="KAK3334221.1"/>
    <property type="molecule type" value="Genomic_DNA"/>
</dbReference>
<organism evidence="3 4">
    <name type="scientific">Cercophora scortea</name>
    <dbReference type="NCBI Taxonomy" id="314031"/>
    <lineage>
        <taxon>Eukaryota</taxon>
        <taxon>Fungi</taxon>
        <taxon>Dikarya</taxon>
        <taxon>Ascomycota</taxon>
        <taxon>Pezizomycotina</taxon>
        <taxon>Sordariomycetes</taxon>
        <taxon>Sordariomycetidae</taxon>
        <taxon>Sordariales</taxon>
        <taxon>Lasiosphaeriaceae</taxon>
        <taxon>Cercophora</taxon>
    </lineage>
</organism>
<keyword evidence="2" id="KW-0812">Transmembrane</keyword>
<feature type="transmembrane region" description="Helical" evidence="2">
    <location>
        <begin position="507"/>
        <end position="528"/>
    </location>
</feature>
<dbReference type="PANTHER" id="PTHR35043:SF7">
    <property type="entry name" value="TRANSCRIPTION FACTOR DOMAIN-CONTAINING PROTEIN"/>
    <property type="match status" value="1"/>
</dbReference>
<feature type="transmembrane region" description="Helical" evidence="2">
    <location>
        <begin position="468"/>
        <end position="495"/>
    </location>
</feature>
<sequence>MDIVEILQQLEPGNNNNNNTQALVGFVSEPAGRGTLSLLLSCLFTLALCVWSSVHLDLPEPDEGTIRYTWRYLKWSLLAVLGPELVVWAAWRQYISARSLMSKIRAAQAQAQAQLTWSMTHSFYAGMGGFAIDIMDVNGADSPFLPSPSPSPNRRLYFTARGVQLLAECGLLPDIPAEEIKDKSKTDGGEKDLCCLQAGWMLVQVASRLAAGLPVTPLEINTIGHVVCALAIFVLWWHKPRWVREPTRLHGEWTRCMCAFMYMCSQMSDETAGTATATGDIILRGFRERPEILSLVYYRDNPGESQSQSQSQSQSYESGGGRSEGAAGFRLGASMRRARALQVDSRTTTRSNKSESAYLAEALCIYPEMPQSARARAKARTRTVTAVTAAAQGSPVTLAGEFRFRPQELIQDRPRDWPGDHLVHGVPGIYMGTTLWIMSMVFGAVHVAGWHDQFPSEFEAGMWRASSLYVVFAGLVWASINLLAHLSGAVWWLWYDILAGRASRGRRIAILSLCAVGGLPYVVARLFLVAEAFASLRALPVGAFLCPSWLLTVPHL</sequence>
<accession>A0AAE0J139</accession>
<keyword evidence="2" id="KW-0472">Membrane</keyword>
<feature type="transmembrane region" description="Helical" evidence="2">
    <location>
        <begin position="429"/>
        <end position="448"/>
    </location>
</feature>
<protein>
    <submittedName>
        <fullName evidence="3">Uncharacterized protein</fullName>
    </submittedName>
</protein>
<evidence type="ECO:0000313" key="4">
    <source>
        <dbReference type="Proteomes" id="UP001286456"/>
    </source>
</evidence>
<feature type="region of interest" description="Disordered" evidence="1">
    <location>
        <begin position="302"/>
        <end position="323"/>
    </location>
</feature>
<dbReference type="AlphaFoldDB" id="A0AAE0J139"/>
<keyword evidence="2" id="KW-1133">Transmembrane helix</keyword>
<feature type="compositionally biased region" description="Low complexity" evidence="1">
    <location>
        <begin position="303"/>
        <end position="317"/>
    </location>
</feature>
<comment type="caution">
    <text evidence="3">The sequence shown here is derived from an EMBL/GenBank/DDBJ whole genome shotgun (WGS) entry which is preliminary data.</text>
</comment>
<proteinExistence type="predicted"/>
<gene>
    <name evidence="3" type="ORF">B0T19DRAFT_383434</name>
</gene>
<name>A0AAE0J139_9PEZI</name>
<evidence type="ECO:0000313" key="3">
    <source>
        <dbReference type="EMBL" id="KAK3334221.1"/>
    </source>
</evidence>
<dbReference type="Proteomes" id="UP001286456">
    <property type="component" value="Unassembled WGS sequence"/>
</dbReference>